<gene>
    <name evidence="2" type="ORF">BN1211_4502</name>
</gene>
<dbReference type="AlphaFoldDB" id="A0A0H5C7D3"/>
<proteinExistence type="predicted"/>
<evidence type="ECO:0000313" key="3">
    <source>
        <dbReference type="Proteomes" id="UP000038830"/>
    </source>
</evidence>
<sequence length="120" mass="13450">MSTPKIKEEPAATEPAAHSNDAQDQDVEMTDAAEQGVSTPVTEEEHTHREDEEGEAEKSPEIDYVAESKKIEEKAKMYLARQTKPVIIPAFAAWFSIDDIHEIEEISSRVLQQQLEVQDG</sequence>
<dbReference type="EMBL" id="CDQK01000005">
    <property type="protein sequence ID" value="CEP23837.1"/>
    <property type="molecule type" value="Genomic_DNA"/>
</dbReference>
<protein>
    <submittedName>
        <fullName evidence="2">Uncharacterized protein</fullName>
    </submittedName>
</protein>
<dbReference type="Proteomes" id="UP000038830">
    <property type="component" value="Unassembled WGS sequence"/>
</dbReference>
<reference evidence="3" key="1">
    <citation type="journal article" date="2015" name="J. Biotechnol.">
        <title>The structure of the Cyberlindnera jadinii genome and its relation to Candida utilis analyzed by the occurrence of single nucleotide polymorphisms.</title>
        <authorList>
            <person name="Rupp O."/>
            <person name="Brinkrolf K."/>
            <person name="Buerth C."/>
            <person name="Kunigo M."/>
            <person name="Schneider J."/>
            <person name="Jaenicke S."/>
            <person name="Goesmann A."/>
            <person name="Puehler A."/>
            <person name="Jaeger K.-E."/>
            <person name="Ernst J.F."/>
        </authorList>
    </citation>
    <scope>NUCLEOTIDE SEQUENCE [LARGE SCALE GENOMIC DNA]</scope>
    <source>
        <strain evidence="3">ATCC 18201 / CBS 1600 / BCRC 20928 / JCM 3617 / NBRC 0987 / NRRL Y-1542</strain>
    </source>
</reference>
<organism evidence="2 3">
    <name type="scientific">Cyberlindnera jadinii (strain ATCC 18201 / CBS 1600 / BCRC 20928 / JCM 3617 / NBRC 0987 / NRRL Y-1542)</name>
    <name type="common">Torula yeast</name>
    <name type="synonym">Candida utilis</name>
    <dbReference type="NCBI Taxonomy" id="983966"/>
    <lineage>
        <taxon>Eukaryota</taxon>
        <taxon>Fungi</taxon>
        <taxon>Dikarya</taxon>
        <taxon>Ascomycota</taxon>
        <taxon>Saccharomycotina</taxon>
        <taxon>Saccharomycetes</taxon>
        <taxon>Phaffomycetales</taxon>
        <taxon>Phaffomycetaceae</taxon>
        <taxon>Cyberlindnera</taxon>
    </lineage>
</organism>
<feature type="compositionally biased region" description="Basic and acidic residues" evidence="1">
    <location>
        <begin position="43"/>
        <end position="64"/>
    </location>
</feature>
<feature type="region of interest" description="Disordered" evidence="1">
    <location>
        <begin position="1"/>
        <end position="64"/>
    </location>
</feature>
<accession>A0A0H5C7D3</accession>
<name>A0A0H5C7D3_CYBJN</name>
<evidence type="ECO:0000256" key="1">
    <source>
        <dbReference type="SAM" id="MobiDB-lite"/>
    </source>
</evidence>
<evidence type="ECO:0000313" key="2">
    <source>
        <dbReference type="EMBL" id="CEP23837.1"/>
    </source>
</evidence>
<feature type="compositionally biased region" description="Basic and acidic residues" evidence="1">
    <location>
        <begin position="1"/>
        <end position="10"/>
    </location>
</feature>